<dbReference type="InterPro" id="IPR016166">
    <property type="entry name" value="FAD-bd_PCMH"/>
</dbReference>
<dbReference type="InterPro" id="IPR016167">
    <property type="entry name" value="FAD-bd_PCMH_sub1"/>
</dbReference>
<evidence type="ECO:0000256" key="1">
    <source>
        <dbReference type="ARBA" id="ARBA00001974"/>
    </source>
</evidence>
<dbReference type="InterPro" id="IPR036318">
    <property type="entry name" value="FAD-bd_PCMH-like_sf"/>
</dbReference>
<dbReference type="PANTHER" id="PTHR42934">
    <property type="entry name" value="GLYCOLATE OXIDASE SUBUNIT GLCD"/>
    <property type="match status" value="1"/>
</dbReference>
<protein>
    <submittedName>
        <fullName evidence="8">FAD-binding oxidoreductase</fullName>
    </submittedName>
</protein>
<evidence type="ECO:0000256" key="3">
    <source>
        <dbReference type="ARBA" id="ARBA00022630"/>
    </source>
</evidence>
<dbReference type="GO" id="GO:0071949">
    <property type="term" value="F:FAD binding"/>
    <property type="evidence" value="ECO:0007669"/>
    <property type="project" value="InterPro"/>
</dbReference>
<dbReference type="AlphaFoldDB" id="A0A1T2L9W4"/>
<dbReference type="Gene3D" id="3.30.465.10">
    <property type="match status" value="1"/>
</dbReference>
<keyword evidence="9" id="KW-1185">Reference proteome</keyword>
<dbReference type="EMBL" id="MPRL01000005">
    <property type="protein sequence ID" value="OOZ41860.1"/>
    <property type="molecule type" value="Genomic_DNA"/>
</dbReference>
<gene>
    <name evidence="8" type="ORF">BOW53_02380</name>
</gene>
<comment type="cofactor">
    <cofactor evidence="1">
        <name>FAD</name>
        <dbReference type="ChEBI" id="CHEBI:57692"/>
    </cofactor>
</comment>
<comment type="similarity">
    <text evidence="2">Belongs to the FAD-binding oxidoreductase/transferase type 4 family.</text>
</comment>
<dbReference type="SUPFAM" id="SSF55103">
    <property type="entry name" value="FAD-linked oxidases, C-terminal domain"/>
    <property type="match status" value="1"/>
</dbReference>
<evidence type="ECO:0000256" key="5">
    <source>
        <dbReference type="ARBA" id="ARBA00023002"/>
    </source>
</evidence>
<dbReference type="PROSITE" id="PS51387">
    <property type="entry name" value="FAD_PCMH"/>
    <property type="match status" value="1"/>
</dbReference>
<accession>A0A1T2L9W4</accession>
<dbReference type="Gene3D" id="1.10.45.10">
    <property type="entry name" value="Vanillyl-alcohol Oxidase, Chain A, domain 4"/>
    <property type="match status" value="1"/>
</dbReference>
<dbReference type="InterPro" id="IPR016164">
    <property type="entry name" value="FAD-linked_Oxase-like_C"/>
</dbReference>
<proteinExistence type="inferred from homology"/>
<feature type="compositionally biased region" description="Polar residues" evidence="6">
    <location>
        <begin position="467"/>
        <end position="477"/>
    </location>
</feature>
<dbReference type="InterPro" id="IPR016171">
    <property type="entry name" value="Vanillyl_alc_oxidase_C-sub2"/>
</dbReference>
<evidence type="ECO:0000259" key="7">
    <source>
        <dbReference type="PROSITE" id="PS51387"/>
    </source>
</evidence>
<dbReference type="InterPro" id="IPR016169">
    <property type="entry name" value="FAD-bd_PCMH_sub2"/>
</dbReference>
<evidence type="ECO:0000256" key="4">
    <source>
        <dbReference type="ARBA" id="ARBA00022827"/>
    </source>
</evidence>
<dbReference type="Gene3D" id="3.30.43.10">
    <property type="entry name" value="Uridine Diphospho-n-acetylenolpyruvylglucosamine Reductase, domain 2"/>
    <property type="match status" value="1"/>
</dbReference>
<dbReference type="InterPro" id="IPR051914">
    <property type="entry name" value="FAD-linked_OxidoTrans_Type4"/>
</dbReference>
<dbReference type="FunFam" id="1.10.45.10:FF:000001">
    <property type="entry name" value="D-lactate dehydrogenase mitochondrial"/>
    <property type="match status" value="1"/>
</dbReference>
<feature type="domain" description="FAD-binding PCMH-type" evidence="7">
    <location>
        <begin position="42"/>
        <end position="221"/>
    </location>
</feature>
<dbReference type="Gene3D" id="3.30.70.2740">
    <property type="match status" value="1"/>
</dbReference>
<dbReference type="SUPFAM" id="SSF56176">
    <property type="entry name" value="FAD-binding/transporter-associated domain-like"/>
    <property type="match status" value="1"/>
</dbReference>
<evidence type="ECO:0000313" key="8">
    <source>
        <dbReference type="EMBL" id="OOZ41860.1"/>
    </source>
</evidence>
<dbReference type="RefSeq" id="WP_078482484.1">
    <property type="nucleotide sequence ID" value="NZ_MPRL01000005.1"/>
</dbReference>
<feature type="region of interest" description="Disordered" evidence="6">
    <location>
        <begin position="453"/>
        <end position="477"/>
    </location>
</feature>
<comment type="caution">
    <text evidence="8">The sequence shown here is derived from an EMBL/GenBank/DDBJ whole genome shotgun (WGS) entry which is preliminary data.</text>
</comment>
<dbReference type="Pfam" id="PF02913">
    <property type="entry name" value="FAD-oxidase_C"/>
    <property type="match status" value="1"/>
</dbReference>
<dbReference type="InterPro" id="IPR004113">
    <property type="entry name" value="FAD-bd_oxidored_4_C"/>
</dbReference>
<dbReference type="InterPro" id="IPR006094">
    <property type="entry name" value="Oxid_FAD_bind_N"/>
</dbReference>
<keyword evidence="3" id="KW-0285">Flavoprotein</keyword>
<evidence type="ECO:0000256" key="6">
    <source>
        <dbReference type="SAM" id="MobiDB-lite"/>
    </source>
</evidence>
<keyword evidence="4" id="KW-0274">FAD</keyword>
<name>A0A1T2L9W4_9GAMM</name>
<evidence type="ECO:0000256" key="2">
    <source>
        <dbReference type="ARBA" id="ARBA00008000"/>
    </source>
</evidence>
<reference evidence="8 9" key="1">
    <citation type="submission" date="2016-11" db="EMBL/GenBank/DDBJ databases">
        <title>Mixed transmission modes and dynamic genome evolution in an obligate animal-bacterial symbiosis.</title>
        <authorList>
            <person name="Russell S.L."/>
            <person name="Corbett-Detig R.B."/>
            <person name="Cavanaugh C.M."/>
        </authorList>
    </citation>
    <scope>NUCLEOTIDE SEQUENCE [LARGE SCALE GENOMIC DNA]</scope>
    <source>
        <strain evidence="8">Sveles-Q1</strain>
    </source>
</reference>
<dbReference type="GO" id="GO:0016491">
    <property type="term" value="F:oxidoreductase activity"/>
    <property type="evidence" value="ECO:0007669"/>
    <property type="project" value="UniProtKB-KW"/>
</dbReference>
<dbReference type="Pfam" id="PF01565">
    <property type="entry name" value="FAD_binding_4"/>
    <property type="match status" value="1"/>
</dbReference>
<dbReference type="Proteomes" id="UP000191110">
    <property type="component" value="Unassembled WGS sequence"/>
</dbReference>
<keyword evidence="5" id="KW-0560">Oxidoreductase</keyword>
<dbReference type="Gene3D" id="3.30.70.2190">
    <property type="match status" value="1"/>
</dbReference>
<dbReference type="PANTHER" id="PTHR42934:SF2">
    <property type="entry name" value="GLYCOLATE OXIDASE SUBUNIT GLCD"/>
    <property type="match status" value="1"/>
</dbReference>
<sequence length="477" mass="50615">MTHSGTALPEKFLSAIKAAVGQQNVVTKAADCWPYGYDNSRRHQLPAAVIFATSEEQVSSVISACNQFQISLVARGRGSGTTGAATAIDGGVVISLERMEQIIKVDPDNRLMVVQPGVTNQAVQEAAAVHGFFWPPDPTSSAFCTVGGNLAYNSAGPRAVKYGTPRDNTLGLRAITASGKSIKTGVSTSKGVVGYDLTRLLIGSEGTLAVITEATLKLTPLAESKRTLRAIYRDVECAARAVARIMAQPTTPCALEFIDGAAIEMIRSYSNAELPDHAGALLMIEVDGSESYLQHAVEAIIEAASVEGVVEIHAARDSNEVAALWATRKALSPALRKVAPKKINEDVVVPVSQLPALITGIETLAERHQITIINFGHAGNGNIHVNLLINPDDPEQVARAEQCLSELFDLVLSLDGTLSGEHGVGLEKRDFIDREVDTNSLALMHQIKQTFDPNNILNPGKTIPPLSDSSGASDSGE</sequence>
<organism evidence="8 9">
    <name type="scientific">Solemya pervernicosa gill symbiont</name>
    <dbReference type="NCBI Taxonomy" id="642797"/>
    <lineage>
        <taxon>Bacteria</taxon>
        <taxon>Pseudomonadati</taxon>
        <taxon>Pseudomonadota</taxon>
        <taxon>Gammaproteobacteria</taxon>
        <taxon>sulfur-oxidizing symbionts</taxon>
    </lineage>
</organism>
<dbReference type="FunFam" id="3.30.70.2740:FF:000001">
    <property type="entry name" value="D-lactate dehydrogenase mitochondrial"/>
    <property type="match status" value="1"/>
</dbReference>
<evidence type="ECO:0000313" key="9">
    <source>
        <dbReference type="Proteomes" id="UP000191110"/>
    </source>
</evidence>